<keyword evidence="3" id="KW-1185">Reference proteome</keyword>
<reference evidence="2 3" key="1">
    <citation type="submission" date="2019-02" db="EMBL/GenBank/DDBJ databases">
        <title>Genome sequencing of the rare red list fungi Antrodiella citrinella (Flaviporus citrinellus).</title>
        <authorList>
            <person name="Buettner E."/>
            <person name="Kellner H."/>
        </authorList>
    </citation>
    <scope>NUCLEOTIDE SEQUENCE [LARGE SCALE GENOMIC DNA]</scope>
    <source>
        <strain evidence="2 3">DSM 108506</strain>
    </source>
</reference>
<organism evidence="2 3">
    <name type="scientific">Antrodiella citrinella</name>
    <dbReference type="NCBI Taxonomy" id="2447956"/>
    <lineage>
        <taxon>Eukaryota</taxon>
        <taxon>Fungi</taxon>
        <taxon>Dikarya</taxon>
        <taxon>Basidiomycota</taxon>
        <taxon>Agaricomycotina</taxon>
        <taxon>Agaricomycetes</taxon>
        <taxon>Polyporales</taxon>
        <taxon>Steccherinaceae</taxon>
        <taxon>Antrodiella</taxon>
    </lineage>
</organism>
<name>A0A4S4MYV2_9APHY</name>
<dbReference type="AlphaFoldDB" id="A0A4S4MYV2"/>
<sequence length="368" mass="41560">MQLMQYKQASGEHSIRGTYTPAEIYDLLGPTARACFSPMTRSIRKTGSPKSDFASLLPTSDIVYLTTSPMAVGSFLEDCRNFDRFFFTDPEENPAPYVQTRYHVPTRFLRQVLFLGFKVGAYHSVAGLVGMFSNKWKLLANVYDILVLDVLCVYHLPFRCYTVEGGRDGRPGTFTLGPNLRQATYIAGNPWSPVDRTIYVPRTPIPFVDAFVLTENRTRVTILHSQIVTNTRLSSYIGPRVPLNMQRTEVPQASVDAVVRIFREAAEREKNPVPFPKRWSALYVTPFGSGCEVYDDGERLARMQTPLVHAQRGGPLLEAANSDSDVHIEEATVDSDSDLEVEDELKGEPATKRRKLSRLNLNEEYYRT</sequence>
<evidence type="ECO:0000313" key="3">
    <source>
        <dbReference type="Proteomes" id="UP000308730"/>
    </source>
</evidence>
<evidence type="ECO:0000256" key="1">
    <source>
        <dbReference type="SAM" id="MobiDB-lite"/>
    </source>
</evidence>
<dbReference type="Proteomes" id="UP000308730">
    <property type="component" value="Unassembled WGS sequence"/>
</dbReference>
<proteinExistence type="predicted"/>
<accession>A0A4S4MYV2</accession>
<gene>
    <name evidence="2" type="ORF">EUX98_g3613</name>
</gene>
<dbReference type="OrthoDB" id="3331688at2759"/>
<dbReference type="EMBL" id="SGPM01000075">
    <property type="protein sequence ID" value="THH30571.1"/>
    <property type="molecule type" value="Genomic_DNA"/>
</dbReference>
<protein>
    <submittedName>
        <fullName evidence="2">Uncharacterized protein</fullName>
    </submittedName>
</protein>
<feature type="region of interest" description="Disordered" evidence="1">
    <location>
        <begin position="331"/>
        <end position="352"/>
    </location>
</feature>
<comment type="caution">
    <text evidence="2">The sequence shown here is derived from an EMBL/GenBank/DDBJ whole genome shotgun (WGS) entry which is preliminary data.</text>
</comment>
<feature type="compositionally biased region" description="Acidic residues" evidence="1">
    <location>
        <begin position="331"/>
        <end position="343"/>
    </location>
</feature>
<evidence type="ECO:0000313" key="2">
    <source>
        <dbReference type="EMBL" id="THH30571.1"/>
    </source>
</evidence>